<evidence type="ECO:0000256" key="1">
    <source>
        <dbReference type="SAM" id="MobiDB-lite"/>
    </source>
</evidence>
<gene>
    <name evidence="2" type="ORF">HZH66_004093</name>
</gene>
<comment type="caution">
    <text evidence="2">The sequence shown here is derived from an EMBL/GenBank/DDBJ whole genome shotgun (WGS) entry which is preliminary data.</text>
</comment>
<keyword evidence="3" id="KW-1185">Reference proteome</keyword>
<evidence type="ECO:0000313" key="3">
    <source>
        <dbReference type="Proteomes" id="UP000614350"/>
    </source>
</evidence>
<sequence length="72" mass="7519">MESRRPYDLASISLSQFDNGGGGDGDSGGGGGGGGGGSDEVYTPRELREYDRSVKSIAVFVQPTPLGPHRQY</sequence>
<protein>
    <submittedName>
        <fullName evidence="2">Uncharacterized protein</fullName>
    </submittedName>
</protein>
<name>A0A834KEJ0_VESVU</name>
<accession>A0A834KEJ0</accession>
<dbReference type="Proteomes" id="UP000614350">
    <property type="component" value="Unassembled WGS sequence"/>
</dbReference>
<feature type="compositionally biased region" description="Gly residues" evidence="1">
    <location>
        <begin position="19"/>
        <end position="38"/>
    </location>
</feature>
<dbReference type="EMBL" id="JACSEA010000003">
    <property type="protein sequence ID" value="KAF7405187.1"/>
    <property type="molecule type" value="Genomic_DNA"/>
</dbReference>
<proteinExistence type="predicted"/>
<reference evidence="2" key="1">
    <citation type="journal article" date="2020" name="G3 (Bethesda)">
        <title>High-Quality Assemblies for Three Invasive Social Wasps from the &lt;i&gt;Vespula&lt;/i&gt; Genus.</title>
        <authorList>
            <person name="Harrop T.W.R."/>
            <person name="Guhlin J."/>
            <person name="McLaughlin G.M."/>
            <person name="Permina E."/>
            <person name="Stockwell P."/>
            <person name="Gilligan J."/>
            <person name="Le Lec M.F."/>
            <person name="Gruber M.A.M."/>
            <person name="Quinn O."/>
            <person name="Lovegrove M."/>
            <person name="Duncan E.J."/>
            <person name="Remnant E.J."/>
            <person name="Van Eeckhoven J."/>
            <person name="Graham B."/>
            <person name="Knapp R.A."/>
            <person name="Langford K.W."/>
            <person name="Kronenberg Z."/>
            <person name="Press M.O."/>
            <person name="Eacker S.M."/>
            <person name="Wilson-Rankin E.E."/>
            <person name="Purcell J."/>
            <person name="Lester P.J."/>
            <person name="Dearden P.K."/>
        </authorList>
    </citation>
    <scope>NUCLEOTIDE SEQUENCE</scope>
    <source>
        <strain evidence="2">Marl-1</strain>
    </source>
</reference>
<feature type="region of interest" description="Disordered" evidence="1">
    <location>
        <begin position="1"/>
        <end position="43"/>
    </location>
</feature>
<evidence type="ECO:0000313" key="2">
    <source>
        <dbReference type="EMBL" id="KAF7405187.1"/>
    </source>
</evidence>
<dbReference type="AlphaFoldDB" id="A0A834KEJ0"/>
<organism evidence="2 3">
    <name type="scientific">Vespula vulgaris</name>
    <name type="common">Yellow jacket</name>
    <name type="synonym">Wasp</name>
    <dbReference type="NCBI Taxonomy" id="7454"/>
    <lineage>
        <taxon>Eukaryota</taxon>
        <taxon>Metazoa</taxon>
        <taxon>Ecdysozoa</taxon>
        <taxon>Arthropoda</taxon>
        <taxon>Hexapoda</taxon>
        <taxon>Insecta</taxon>
        <taxon>Pterygota</taxon>
        <taxon>Neoptera</taxon>
        <taxon>Endopterygota</taxon>
        <taxon>Hymenoptera</taxon>
        <taxon>Apocrita</taxon>
        <taxon>Aculeata</taxon>
        <taxon>Vespoidea</taxon>
        <taxon>Vespidae</taxon>
        <taxon>Vespinae</taxon>
        <taxon>Vespula</taxon>
    </lineage>
</organism>